<organism evidence="2 3">
    <name type="scientific">Amycolatopsis minnesotensis</name>
    <dbReference type="NCBI Taxonomy" id="337894"/>
    <lineage>
        <taxon>Bacteria</taxon>
        <taxon>Bacillati</taxon>
        <taxon>Actinomycetota</taxon>
        <taxon>Actinomycetes</taxon>
        <taxon>Pseudonocardiales</taxon>
        <taxon>Pseudonocardiaceae</taxon>
        <taxon>Amycolatopsis</taxon>
    </lineage>
</organism>
<feature type="transmembrane region" description="Helical" evidence="1">
    <location>
        <begin position="37"/>
        <end position="60"/>
    </location>
</feature>
<proteinExistence type="predicted"/>
<evidence type="ECO:0000256" key="1">
    <source>
        <dbReference type="SAM" id="Phobius"/>
    </source>
</evidence>
<evidence type="ECO:0008006" key="4">
    <source>
        <dbReference type="Google" id="ProtNLM"/>
    </source>
</evidence>
<gene>
    <name evidence="2" type="ORF">GCM10009754_84900</name>
</gene>
<comment type="caution">
    <text evidence="2">The sequence shown here is derived from an EMBL/GenBank/DDBJ whole genome shotgun (WGS) entry which is preliminary data.</text>
</comment>
<keyword evidence="1" id="KW-1133">Transmembrane helix</keyword>
<protein>
    <recommendedName>
        <fullName evidence="4">DUF3093 family protein</fullName>
    </recommendedName>
</protein>
<dbReference type="EMBL" id="BAAANN010000067">
    <property type="protein sequence ID" value="GAA1992834.1"/>
    <property type="molecule type" value="Genomic_DNA"/>
</dbReference>
<keyword evidence="3" id="KW-1185">Reference proteome</keyword>
<feature type="transmembrane region" description="Helical" evidence="1">
    <location>
        <begin position="12"/>
        <end position="31"/>
    </location>
</feature>
<evidence type="ECO:0000313" key="3">
    <source>
        <dbReference type="Proteomes" id="UP001501116"/>
    </source>
</evidence>
<dbReference type="Proteomes" id="UP001501116">
    <property type="component" value="Unassembled WGS sequence"/>
</dbReference>
<dbReference type="RefSeq" id="WP_344431723.1">
    <property type="nucleotide sequence ID" value="NZ_BAAANN010000067.1"/>
</dbReference>
<accession>A0ABN2SUH6</accession>
<sequence length="145" mass="15941">MTAEETRYQENGVSWWALMWSVVFAALGYVAELTTGGAVHTVAWIVVAAGLMVITVPWVYARRRFLSVRVTGTTLWQGRESLELARVAEVDDVGAPAGARVLGGGWTVPRKYEEVPLKLDDDTVVLAWARDPDGLRSALRRPDAT</sequence>
<keyword evidence="1" id="KW-0472">Membrane</keyword>
<evidence type="ECO:0000313" key="2">
    <source>
        <dbReference type="EMBL" id="GAA1992834.1"/>
    </source>
</evidence>
<reference evidence="2 3" key="1">
    <citation type="journal article" date="2019" name="Int. J. Syst. Evol. Microbiol.">
        <title>The Global Catalogue of Microorganisms (GCM) 10K type strain sequencing project: providing services to taxonomists for standard genome sequencing and annotation.</title>
        <authorList>
            <consortium name="The Broad Institute Genomics Platform"/>
            <consortium name="The Broad Institute Genome Sequencing Center for Infectious Disease"/>
            <person name="Wu L."/>
            <person name="Ma J."/>
        </authorList>
    </citation>
    <scope>NUCLEOTIDE SEQUENCE [LARGE SCALE GENOMIC DNA]</scope>
    <source>
        <strain evidence="2 3">JCM 14545</strain>
    </source>
</reference>
<name>A0ABN2SUH6_9PSEU</name>
<keyword evidence="1" id="KW-0812">Transmembrane</keyword>